<dbReference type="Gene3D" id="3.80.10.10">
    <property type="entry name" value="Ribonuclease Inhibitor"/>
    <property type="match status" value="1"/>
</dbReference>
<dbReference type="AlphaFoldDB" id="A0A0D2NP28"/>
<proteinExistence type="predicted"/>
<evidence type="ECO:0000313" key="2">
    <source>
        <dbReference type="EMBL" id="KIZ06171.1"/>
    </source>
</evidence>
<dbReference type="InterPro" id="IPR032675">
    <property type="entry name" value="LRR_dom_sf"/>
</dbReference>
<dbReference type="SUPFAM" id="SSF52047">
    <property type="entry name" value="RNI-like"/>
    <property type="match status" value="1"/>
</dbReference>
<protein>
    <submittedName>
        <fullName evidence="2">Uncharacterized protein</fullName>
    </submittedName>
</protein>
<dbReference type="GeneID" id="25734669"/>
<sequence>MGLAAERALQLRARFPNSTHLRMQLNHGADNAEVQALTAQLLQLPPGAWRGIVVVQLCRRLLLRDRPLLCALMGAVVRVCPLLHSAHSVLAPEILRALVPAAGSLQRLVLQTYDGDGEPARGDASEVEEALAVLPCLEQLTAEQGPWLHGSRAWEGLCAALPRLPRLARLRAGALHDFLSLAARATSLEDLSLCTYFLGIGLQLPKVDPNPSVRRLELRNLRELTIDALDWRLLPSLAPALEVLRLQSCVETRDLEAFEGGLTSLRELRLAEVVSHKSLDLAVLAKLPALRTLGVVLGMPHRKGAAVECCQAAFSSWAAGWRHITPLELGSHPDSCDPMPVDVGSLLPVFAGQLGSTLRHLTLDPCTLVGAKHSPLPGVLQACLPQFVVLERLSLGFDCQAYLMYATTAGVRASFGGFVVTEPCLTDVAAAVAAARPACLRAVRLRLRAGGRRPAQVSWGCCMQLMAAHSWLHIDLVPPEACPFGW</sequence>
<dbReference type="EMBL" id="KK100406">
    <property type="protein sequence ID" value="KIZ06171.1"/>
    <property type="molecule type" value="Genomic_DNA"/>
</dbReference>
<accession>A0A0D2NP28</accession>
<dbReference type="KEGG" id="mng:MNEG_1791"/>
<name>A0A0D2NP28_9CHLO</name>
<dbReference type="Proteomes" id="UP000054498">
    <property type="component" value="Unassembled WGS sequence"/>
</dbReference>
<dbReference type="RefSeq" id="XP_013905190.1">
    <property type="nucleotide sequence ID" value="XM_014049736.1"/>
</dbReference>
<gene>
    <name evidence="2" type="ORF">MNEG_1791</name>
</gene>
<comment type="subcellular location">
    <subcellularLocation>
        <location evidence="1">Cytoplasm</location>
        <location evidence="1">Cytoskeleton</location>
        <location evidence="1">Cilium axoneme</location>
    </subcellularLocation>
</comment>
<evidence type="ECO:0000313" key="3">
    <source>
        <dbReference type="Proteomes" id="UP000054498"/>
    </source>
</evidence>
<dbReference type="GO" id="GO:0005930">
    <property type="term" value="C:axoneme"/>
    <property type="evidence" value="ECO:0007669"/>
    <property type="project" value="UniProtKB-SubCell"/>
</dbReference>
<evidence type="ECO:0000256" key="1">
    <source>
        <dbReference type="ARBA" id="ARBA00004430"/>
    </source>
</evidence>
<reference evidence="2 3" key="1">
    <citation type="journal article" date="2013" name="BMC Genomics">
        <title>Reconstruction of the lipid metabolism for the microalga Monoraphidium neglectum from its genome sequence reveals characteristics suitable for biofuel production.</title>
        <authorList>
            <person name="Bogen C."/>
            <person name="Al-Dilaimi A."/>
            <person name="Albersmeier A."/>
            <person name="Wichmann J."/>
            <person name="Grundmann M."/>
            <person name="Rupp O."/>
            <person name="Lauersen K.J."/>
            <person name="Blifernez-Klassen O."/>
            <person name="Kalinowski J."/>
            <person name="Goesmann A."/>
            <person name="Mussgnug J.H."/>
            <person name="Kruse O."/>
        </authorList>
    </citation>
    <scope>NUCLEOTIDE SEQUENCE [LARGE SCALE GENOMIC DNA]</scope>
    <source>
        <strain evidence="2 3">SAG 48.87</strain>
    </source>
</reference>
<organism evidence="2 3">
    <name type="scientific">Monoraphidium neglectum</name>
    <dbReference type="NCBI Taxonomy" id="145388"/>
    <lineage>
        <taxon>Eukaryota</taxon>
        <taxon>Viridiplantae</taxon>
        <taxon>Chlorophyta</taxon>
        <taxon>core chlorophytes</taxon>
        <taxon>Chlorophyceae</taxon>
        <taxon>CS clade</taxon>
        <taxon>Sphaeropleales</taxon>
        <taxon>Selenastraceae</taxon>
        <taxon>Monoraphidium</taxon>
    </lineage>
</organism>
<keyword evidence="3" id="KW-1185">Reference proteome</keyword>